<accession>G0SGR3</accession>
<reference evidence="3 4" key="1">
    <citation type="journal article" date="2011" name="Cell">
        <title>Insight into structure and assembly of the nuclear pore complex by utilizing the genome of a eukaryotic thermophile.</title>
        <authorList>
            <person name="Amlacher S."/>
            <person name="Sarges P."/>
            <person name="Flemming D."/>
            <person name="van Noort V."/>
            <person name="Kunze R."/>
            <person name="Devos D.P."/>
            <person name="Arumugam M."/>
            <person name="Bork P."/>
            <person name="Hurt E."/>
        </authorList>
    </citation>
    <scope>NUCLEOTIDE SEQUENCE [LARGE SCALE GENOMIC DNA]</scope>
    <source>
        <strain evidence="4">DSM 1495 / CBS 144.50 / IMI 039719</strain>
    </source>
</reference>
<feature type="region of interest" description="Disordered" evidence="1">
    <location>
        <begin position="612"/>
        <end position="740"/>
    </location>
</feature>
<feature type="region of interest" description="Disordered" evidence="1">
    <location>
        <begin position="1751"/>
        <end position="1827"/>
    </location>
</feature>
<feature type="compositionally biased region" description="Low complexity" evidence="1">
    <location>
        <begin position="680"/>
        <end position="704"/>
    </location>
</feature>
<feature type="region of interest" description="Disordered" evidence="1">
    <location>
        <begin position="880"/>
        <end position="1029"/>
    </location>
</feature>
<evidence type="ECO:0000313" key="3">
    <source>
        <dbReference type="EMBL" id="EGS17402.1"/>
    </source>
</evidence>
<protein>
    <recommendedName>
        <fullName evidence="2">F-box domain-containing protein</fullName>
    </recommendedName>
</protein>
<dbReference type="InterPro" id="IPR001810">
    <property type="entry name" value="F-box_dom"/>
</dbReference>
<dbReference type="Proteomes" id="UP000008066">
    <property type="component" value="Unassembled WGS sequence"/>
</dbReference>
<dbReference type="InterPro" id="IPR036047">
    <property type="entry name" value="F-box-like_dom_sf"/>
</dbReference>
<feature type="compositionally biased region" description="Polar residues" evidence="1">
    <location>
        <begin position="952"/>
        <end position="968"/>
    </location>
</feature>
<sequence length="1827" mass="196484">MATPDTVGVDAGHDYTRPSEADADSNTDVTKDVSLELTDSAPDAPGGCLRDSKDKQKERRPSAFDRLPDEIIEQILQTVDSNGFASLALLNTKWRSVAQQAHLYAHHLARCPSYAMAHKGSLKASGEDLPRLRRLFAREVKRNLFEAYLRPSRTVIRVISNSISSSSCPGGEGIQFSASPRGHHLLAYNSSRIHVIDARTEEITVKREFKIARRPAATCINDEGSLLAVLSTEMQVDMYDLTKAPPKRTQSLLLDHPPRTIALSPCGSVLAAAYEGGIEVMSLNPNNVPTERRSVKCDSVDALAFSFDGTQILGTTVHSSQPHTVVITAPYYDPGTTHLTNHNISALWTTSILFPNTSRDCSHAVLIQDGKYEEAAWAFTYDRSFETFRAVRIDDLRNGTTYFTGPLPSAHSQAKLLPCTLPAASYHGELVSAGFSGKDVWLYGVPEDLDAVPETVTPSADGSSTASTLLRRHSSRSSRAQQDSDDSARVPQWQLLCDKLRNTFVAGYKITELEGVQTVKFVADFGGSCMKERLIIAARGAVPNVCATEEEGIDFVDGGRITVLDFDYSPHDGGVKEMVIEVGSKEPEVLEEEHRDIDTEVAIVRRRTVAQKKASRARGLAPTTTARPPPLPDNVADDPLVPRRIGVPASQSDTQATDDTEEQSIDEQEALDAPYEHASPRTAPTLRRAATAAARTRRQYQSAAGNHIVYRRADGRPYPPHESDADNWVPPPPPYQKEDPGDLPAFLRGVDIKKLLESMQKGTVGVGGVSELVPVVTPQVTGAVPVATPSVPAPVVPAGAVGGVVMEEQEVMRHPYRHSSASMVPQVRRSNTVAPGTGNNRVSMPAMEGQSVTVVPGPGVPPVPALPALPALPGAVRAPVRQQAQVQAQPQRPTTVTDPRYLNGENIYDSTPPSSPRQQARRVSTLQGQPPALTLQIPGSRGEELPGRRLSVSRTWPIQTTSQSTSYPLSAPPVTAPNQVNSSPAAALTQPRPPAATPTTGEPTAWRRPQSTLSSYRPPPQHQRPASALPLPITTSIAPAEPMPLIISTPKGVQGGFDSAPRPSDDRPGTASGLGINTTTALLERADTPILSPTPRRPRGMAQRRAEFLDGEFGGEVEREQRARAQRRELFPGAQGAQGQCCTGSGGRCADGATTPRTGTASRAGGRRGFFFARRVPSVLSRRGSRRSTAASRRRQATPADNVPPVPPLPPRTIPLLGAGPVQQPSAAVLAGWVNPDGTYVGRDRSTRSQAKLARSVSTKRGKTKKKGKGKKKEREVDVESSVWTDVTGWSVADTMTGTVVGGPRSVMGDGTGMAGVGAQGYAGYGGRKREKEKCVVIRGLRSAILRPSPSLRRNFAAATISLDPSRASNEELQQATLSLLEESLGIGAGPSSSDPALRDEQTRFHSRRAAIVLVSQSFAHWLKDEHFLAKLIVASGAVPGRVPQKAPRGCTVNCLAAVVDEVPVWEKRTGQLASAEGVSVARGWMGGRWLGGLWDDMTGEDIQGEAGQEPPHLEVHIPRVEYTGHVKVKLPLANTIFTTGTEYTLFASRWSASQPGEVPTLLERTVPGQKRKQEIVFTERMLQYREDSVSTLLAPLVPLTPAREVVSALGNILKELQVDGQAVPASKELEEVIPALLEHRRKEREKQGWTSDEGELTGMDVWALVIPKRYVEAGLPMLEQIDFRERYVPREEGDLAGKTADQMARLVSCGAQLRRVVSGGGGWGPKQGLLSLDPDLHLSPSQSDSLASFISSFRPNSSSPSNSKAPDTSEEGGGGEHPTPKATSSSSKATSNFSPLPPLHTAVTSGQLPSRAPSTRQPSHSGLPPS</sequence>
<dbReference type="Gene3D" id="2.130.10.10">
    <property type="entry name" value="YVTN repeat-like/Quinoprotein amine dehydrogenase"/>
    <property type="match status" value="1"/>
</dbReference>
<feature type="compositionally biased region" description="Basic and acidic residues" evidence="1">
    <location>
        <begin position="50"/>
        <end position="64"/>
    </location>
</feature>
<feature type="compositionally biased region" description="Low complexity" evidence="1">
    <location>
        <begin position="1781"/>
        <end position="1792"/>
    </location>
</feature>
<feature type="region of interest" description="Disordered" evidence="1">
    <location>
        <begin position="1046"/>
        <end position="1072"/>
    </location>
</feature>
<gene>
    <name evidence="3" type="ORF">CTHT_0067270</name>
</gene>
<feature type="compositionally biased region" description="Low complexity" evidence="1">
    <location>
        <begin position="880"/>
        <end position="897"/>
    </location>
</feature>
<dbReference type="GeneID" id="18260765"/>
<evidence type="ECO:0000256" key="1">
    <source>
        <dbReference type="SAM" id="MobiDB-lite"/>
    </source>
</evidence>
<dbReference type="eggNOG" id="ENOG502QTS5">
    <property type="taxonomic scope" value="Eukaryota"/>
</dbReference>
<dbReference type="Pfam" id="PF00646">
    <property type="entry name" value="F-box"/>
    <property type="match status" value="1"/>
</dbReference>
<dbReference type="PROSITE" id="PS50181">
    <property type="entry name" value="FBOX"/>
    <property type="match status" value="1"/>
</dbReference>
<dbReference type="STRING" id="759272.G0SGR3"/>
<organism evidence="4">
    <name type="scientific">Chaetomium thermophilum (strain DSM 1495 / CBS 144.50 / IMI 039719)</name>
    <name type="common">Thermochaetoides thermophila</name>
    <dbReference type="NCBI Taxonomy" id="759272"/>
    <lineage>
        <taxon>Eukaryota</taxon>
        <taxon>Fungi</taxon>
        <taxon>Dikarya</taxon>
        <taxon>Ascomycota</taxon>
        <taxon>Pezizomycotina</taxon>
        <taxon>Sordariomycetes</taxon>
        <taxon>Sordariomycetidae</taxon>
        <taxon>Sordariales</taxon>
        <taxon>Chaetomiaceae</taxon>
        <taxon>Thermochaetoides</taxon>
    </lineage>
</organism>
<feature type="compositionally biased region" description="Low complexity" evidence="1">
    <location>
        <begin position="617"/>
        <end position="626"/>
    </location>
</feature>
<feature type="compositionally biased region" description="Polar residues" evidence="1">
    <location>
        <begin position="908"/>
        <end position="928"/>
    </location>
</feature>
<evidence type="ECO:0000259" key="2">
    <source>
        <dbReference type="PROSITE" id="PS50181"/>
    </source>
</evidence>
<dbReference type="InterPro" id="IPR055589">
    <property type="entry name" value="DUF7165"/>
</dbReference>
<feature type="compositionally biased region" description="Polar residues" evidence="1">
    <location>
        <begin position="1803"/>
        <end position="1821"/>
    </location>
</feature>
<name>G0SGR3_CHATD</name>
<feature type="compositionally biased region" description="Basic and acidic residues" evidence="1">
    <location>
        <begin position="11"/>
        <end position="20"/>
    </location>
</feature>
<feature type="region of interest" description="Disordered" evidence="1">
    <location>
        <begin position="1239"/>
        <end position="1277"/>
    </location>
</feature>
<dbReference type="HOGENOM" id="CLU_240123_0_0_1"/>
<dbReference type="RefSeq" id="XP_006697020.1">
    <property type="nucleotide sequence ID" value="XM_006696957.1"/>
</dbReference>
<feature type="domain" description="F-box" evidence="2">
    <location>
        <begin position="61"/>
        <end position="107"/>
    </location>
</feature>
<feature type="compositionally biased region" description="Low complexity" evidence="1">
    <location>
        <begin position="1751"/>
        <end position="1764"/>
    </location>
</feature>
<feature type="compositionally biased region" description="Basic residues" evidence="1">
    <location>
        <begin position="1258"/>
        <end position="1272"/>
    </location>
</feature>
<dbReference type="SUPFAM" id="SSF81383">
    <property type="entry name" value="F-box domain"/>
    <property type="match status" value="1"/>
</dbReference>
<dbReference type="InterPro" id="IPR015943">
    <property type="entry name" value="WD40/YVTN_repeat-like_dom_sf"/>
</dbReference>
<dbReference type="OMA" id="WLANTHQ"/>
<evidence type="ECO:0000313" key="4">
    <source>
        <dbReference type="Proteomes" id="UP000008066"/>
    </source>
</evidence>
<dbReference type="Pfam" id="PF23749">
    <property type="entry name" value="DUF7165"/>
    <property type="match status" value="1"/>
</dbReference>
<feature type="compositionally biased region" description="Basic and acidic residues" evidence="1">
    <location>
        <begin position="711"/>
        <end position="724"/>
    </location>
</feature>
<dbReference type="EMBL" id="GL988047">
    <property type="protein sequence ID" value="EGS17402.1"/>
    <property type="molecule type" value="Genomic_DNA"/>
</dbReference>
<dbReference type="KEGG" id="cthr:CTHT_0067270"/>
<dbReference type="OrthoDB" id="3925024at2759"/>
<proteinExistence type="predicted"/>
<feature type="compositionally biased region" description="Acidic residues" evidence="1">
    <location>
        <begin position="656"/>
        <end position="670"/>
    </location>
</feature>
<feature type="region of interest" description="Disordered" evidence="1">
    <location>
        <begin position="453"/>
        <end position="486"/>
    </location>
</feature>
<dbReference type="SUPFAM" id="SSF82171">
    <property type="entry name" value="DPP6 N-terminal domain-like"/>
    <property type="match status" value="1"/>
</dbReference>
<dbReference type="CDD" id="cd09917">
    <property type="entry name" value="F-box_SF"/>
    <property type="match status" value="1"/>
</dbReference>
<feature type="region of interest" description="Disordered" evidence="1">
    <location>
        <begin position="1179"/>
        <end position="1209"/>
    </location>
</feature>
<keyword evidence="4" id="KW-1185">Reference proteome</keyword>
<feature type="region of interest" description="Disordered" evidence="1">
    <location>
        <begin position="1"/>
        <end position="64"/>
    </location>
</feature>